<keyword evidence="2" id="KW-1185">Reference proteome</keyword>
<comment type="caution">
    <text evidence="1">The sequence shown here is derived from an EMBL/GenBank/DDBJ whole genome shotgun (WGS) entry which is preliminary data.</text>
</comment>
<reference evidence="1 2" key="1">
    <citation type="submission" date="2020-02" db="EMBL/GenBank/DDBJ databases">
        <authorList>
            <person name="Ma Q."/>
            <person name="Huang Y."/>
            <person name="Song X."/>
            <person name="Pei D."/>
        </authorList>
    </citation>
    <scope>NUCLEOTIDE SEQUENCE [LARGE SCALE GENOMIC DNA]</scope>
    <source>
        <strain evidence="1">Sxm20200214</strain>
        <tissue evidence="1">Leaf</tissue>
    </source>
</reference>
<dbReference type="Proteomes" id="UP000886595">
    <property type="component" value="Unassembled WGS sequence"/>
</dbReference>
<dbReference type="InterPro" id="IPR032675">
    <property type="entry name" value="LRR_dom_sf"/>
</dbReference>
<gene>
    <name evidence="1" type="ORF">Bca52824_033428</name>
</gene>
<accession>A0A8X7SEB0</accession>
<dbReference type="Gene3D" id="3.80.10.10">
    <property type="entry name" value="Ribonuclease Inhibitor"/>
    <property type="match status" value="1"/>
</dbReference>
<name>A0A8X7SEB0_BRACI</name>
<evidence type="ECO:0000313" key="2">
    <source>
        <dbReference type="Proteomes" id="UP000886595"/>
    </source>
</evidence>
<evidence type="ECO:0000313" key="1">
    <source>
        <dbReference type="EMBL" id="KAG2304777.1"/>
    </source>
</evidence>
<dbReference type="EMBL" id="JAAMPC010000007">
    <property type="protein sequence ID" value="KAG2304777.1"/>
    <property type="molecule type" value="Genomic_DNA"/>
</dbReference>
<sequence>MKLSHESSAFFWWDFDRTLGVLTIVLSNNVCSSCFLPWIFVTDVYSAREIHHNSHASAQTWFPEMMAFPTMPSSSFFCSSVIVQERWTQWRKGLASSLELWGQACRNRHKRLSPTNMSAHASKTLFLLGKILELGFEQDEATLGFLVSYLSELSELRLLDLSDNHLKDELPSEISKLSGASPAVAVPFRQSSRNGDVVLLRQGKQRTLDSVHQFVKKVLEASPCSAKDIAEF</sequence>
<organism evidence="1 2">
    <name type="scientific">Brassica carinata</name>
    <name type="common">Ethiopian mustard</name>
    <name type="synonym">Abyssinian cabbage</name>
    <dbReference type="NCBI Taxonomy" id="52824"/>
    <lineage>
        <taxon>Eukaryota</taxon>
        <taxon>Viridiplantae</taxon>
        <taxon>Streptophyta</taxon>
        <taxon>Embryophyta</taxon>
        <taxon>Tracheophyta</taxon>
        <taxon>Spermatophyta</taxon>
        <taxon>Magnoliopsida</taxon>
        <taxon>eudicotyledons</taxon>
        <taxon>Gunneridae</taxon>
        <taxon>Pentapetalae</taxon>
        <taxon>rosids</taxon>
        <taxon>malvids</taxon>
        <taxon>Brassicales</taxon>
        <taxon>Brassicaceae</taxon>
        <taxon>Brassiceae</taxon>
        <taxon>Brassica</taxon>
    </lineage>
</organism>
<protein>
    <submittedName>
        <fullName evidence="1">Uncharacterized protein</fullName>
    </submittedName>
</protein>
<proteinExistence type="predicted"/>
<dbReference type="AlphaFoldDB" id="A0A8X7SEB0"/>